<proteinExistence type="predicted"/>
<evidence type="ECO:0000313" key="1">
    <source>
        <dbReference type="EMBL" id="MDT9682084.1"/>
    </source>
</evidence>
<name>A0ABU3QI50_9ACTN</name>
<evidence type="ECO:0000313" key="2">
    <source>
        <dbReference type="Proteomes" id="UP001250181"/>
    </source>
</evidence>
<accession>A0ABU3QI50</accession>
<reference evidence="1 2" key="1">
    <citation type="submission" date="2023-09" db="EMBL/GenBank/DDBJ databases">
        <title>Streptomyces sp. nov.: A antagonism against Alternaria gaisen Producing Streptochlin, Isolated from Tamarix root soil.</title>
        <authorList>
            <person name="Chen Y."/>
        </authorList>
    </citation>
    <scope>NUCLEOTIDE SEQUENCE [LARGE SCALE GENOMIC DNA]</scope>
    <source>
        <strain evidence="1 2">TRM76323</strain>
    </source>
</reference>
<dbReference type="EMBL" id="JAWCTQ010000007">
    <property type="protein sequence ID" value="MDT9682084.1"/>
    <property type="molecule type" value="Genomic_DNA"/>
</dbReference>
<dbReference type="Proteomes" id="UP001250181">
    <property type="component" value="Unassembled WGS sequence"/>
</dbReference>
<comment type="caution">
    <text evidence="1">The sequence shown here is derived from an EMBL/GenBank/DDBJ whole genome shotgun (WGS) entry which is preliminary data.</text>
</comment>
<sequence length="41" mass="4639">MLRRVRQPHEGDEIFENLADELEADDEELAASIVLGEQWGG</sequence>
<dbReference type="RefSeq" id="WP_315877168.1">
    <property type="nucleotide sequence ID" value="NZ_JAWCTQ010000007.1"/>
</dbReference>
<gene>
    <name evidence="1" type="ORF">RND61_08350</name>
</gene>
<protein>
    <submittedName>
        <fullName evidence="1">Uncharacterized protein</fullName>
    </submittedName>
</protein>
<keyword evidence="2" id="KW-1185">Reference proteome</keyword>
<organism evidence="1 2">
    <name type="scientific">Streptomyces tamarix</name>
    <dbReference type="NCBI Taxonomy" id="3078565"/>
    <lineage>
        <taxon>Bacteria</taxon>
        <taxon>Bacillati</taxon>
        <taxon>Actinomycetota</taxon>
        <taxon>Actinomycetes</taxon>
        <taxon>Kitasatosporales</taxon>
        <taxon>Streptomycetaceae</taxon>
        <taxon>Streptomyces</taxon>
    </lineage>
</organism>